<proteinExistence type="predicted"/>
<organism evidence="1">
    <name type="scientific">marine sediment metagenome</name>
    <dbReference type="NCBI Taxonomy" id="412755"/>
    <lineage>
        <taxon>unclassified sequences</taxon>
        <taxon>metagenomes</taxon>
        <taxon>ecological metagenomes</taxon>
    </lineage>
</organism>
<reference evidence="1" key="1">
    <citation type="journal article" date="2015" name="Nature">
        <title>Complex archaea that bridge the gap between prokaryotes and eukaryotes.</title>
        <authorList>
            <person name="Spang A."/>
            <person name="Saw J.H."/>
            <person name="Jorgensen S.L."/>
            <person name="Zaremba-Niedzwiedzka K."/>
            <person name="Martijn J."/>
            <person name="Lind A.E."/>
            <person name="van Eijk R."/>
            <person name="Schleper C."/>
            <person name="Guy L."/>
            <person name="Ettema T.J."/>
        </authorList>
    </citation>
    <scope>NUCLEOTIDE SEQUENCE</scope>
</reference>
<accession>A0A0F9QYH5</accession>
<gene>
    <name evidence="1" type="ORF">LCGC14_1038900</name>
</gene>
<sequence length="307" mass="33930">MPLIVIDGPEKAGKSTLIEHMRDATRVDVVRKFTDAAQPDDRVYGAQLEADMVLVRSGCTVVWDQGWLGEGVYGELLGQDRRIAGDWFQGEWLYGRAVDACGVKAVLLGPSVEALACNGDDTDFEVSLRGERELFMKYGKLGGWRVVANQHEEGMSKSLALELVGLAGQRVNVDLLPPVVAGPIHSSTIVVGDRPSSRGGSWMPFTSRLTTKLALRMKELGGEPLNLLWANSNSFPPQYLGTFETVITCGDRAHRWATLHGKVLSQSTRYVTIPHPAWLFRFVTEKTEQAKKDLDQLLIQLIQEGRL</sequence>
<dbReference type="EMBL" id="LAZR01004265">
    <property type="protein sequence ID" value="KKN10208.1"/>
    <property type="molecule type" value="Genomic_DNA"/>
</dbReference>
<name>A0A0F9QYH5_9ZZZZ</name>
<dbReference type="AlphaFoldDB" id="A0A0F9QYH5"/>
<protein>
    <submittedName>
        <fullName evidence="1">Uncharacterized protein</fullName>
    </submittedName>
</protein>
<comment type="caution">
    <text evidence="1">The sequence shown here is derived from an EMBL/GenBank/DDBJ whole genome shotgun (WGS) entry which is preliminary data.</text>
</comment>
<evidence type="ECO:0000313" key="1">
    <source>
        <dbReference type="EMBL" id="KKN10208.1"/>
    </source>
</evidence>